<protein>
    <submittedName>
        <fullName evidence="1">ImmA/IrrE family metallo-endopeptidase</fullName>
    </submittedName>
</protein>
<accession>A0AAW6C003</accession>
<dbReference type="RefSeq" id="WP_243276608.1">
    <property type="nucleotide sequence ID" value="NZ_JADNHL010000007.1"/>
</dbReference>
<organism evidence="1 2">
    <name type="scientific">Flavonifractor plautii</name>
    <name type="common">Fusobacterium plautii</name>
    <dbReference type="NCBI Taxonomy" id="292800"/>
    <lineage>
        <taxon>Bacteria</taxon>
        <taxon>Bacillati</taxon>
        <taxon>Bacillota</taxon>
        <taxon>Clostridia</taxon>
        <taxon>Eubacteriales</taxon>
        <taxon>Oscillospiraceae</taxon>
        <taxon>Flavonifractor</taxon>
    </lineage>
</organism>
<proteinExistence type="predicted"/>
<gene>
    <name evidence="1" type="ORF">PND83_04150</name>
</gene>
<dbReference type="EMBL" id="JAQLWO010000003">
    <property type="protein sequence ID" value="MDB7905164.1"/>
    <property type="molecule type" value="Genomic_DNA"/>
</dbReference>
<comment type="caution">
    <text evidence="1">The sequence shown here is derived from an EMBL/GenBank/DDBJ whole genome shotgun (WGS) entry which is preliminary data.</text>
</comment>
<sequence>MITLSALYRLAEEENIAVDCYKLKKREALSIMDDDGICYIAIDPFKLENETDEKVKLAHELGHCMTGSFYNKHAACDIRQKHENRADKWSIKEILSMEDLDVAVADGYTDIWSLAEHFGVTEDFMRKAVCWYTHGNLATELYF</sequence>
<name>A0AAW6C003_FLAPL</name>
<dbReference type="AlphaFoldDB" id="A0AAW6C003"/>
<evidence type="ECO:0000313" key="1">
    <source>
        <dbReference type="EMBL" id="MDB7905164.1"/>
    </source>
</evidence>
<reference evidence="1" key="1">
    <citation type="submission" date="2023-01" db="EMBL/GenBank/DDBJ databases">
        <title>Human gut microbiome strain richness.</title>
        <authorList>
            <person name="Chen-Liaw A."/>
        </authorList>
    </citation>
    <scope>NUCLEOTIDE SEQUENCE</scope>
    <source>
        <strain evidence="1">2225st1_A6_2225SCRN_200828</strain>
    </source>
</reference>
<evidence type="ECO:0000313" key="2">
    <source>
        <dbReference type="Proteomes" id="UP001211006"/>
    </source>
</evidence>
<dbReference type="Proteomes" id="UP001211006">
    <property type="component" value="Unassembled WGS sequence"/>
</dbReference>